<keyword evidence="1 5" id="KW-0479">Metal-binding</keyword>
<evidence type="ECO:0000313" key="8">
    <source>
        <dbReference type="Proteomes" id="UP000315439"/>
    </source>
</evidence>
<comment type="caution">
    <text evidence="7">The sequence shown here is derived from an EMBL/GenBank/DDBJ whole genome shotgun (WGS) entry which is preliminary data.</text>
</comment>
<evidence type="ECO:0000256" key="2">
    <source>
        <dbReference type="ARBA" id="ARBA00022964"/>
    </source>
</evidence>
<dbReference type="OrthoDB" id="9796932at2"/>
<dbReference type="EC" id="1.14.11.33" evidence="7"/>
<dbReference type="Proteomes" id="UP000315439">
    <property type="component" value="Unassembled WGS sequence"/>
</dbReference>
<sequence>MSDLFSQLRSPQEEIYPEVFVLADFADTGSLREAVSSVIRKAPFRKMMTPIGHYTGIPLTNCGKFGWVSDIHGYRYLSKDPQTNGPWPAMPEIFSTLASSAAEQVGYPGFKPDACLINCYELGTKLNAHQDKNEKDFSWPIVSVSIGLPAVFQIFGKKREGKPFNYQLHDGDVMVWGGKSRLIYHGVKTIKPDNQNPSLQQRINLTFRKAG</sequence>
<dbReference type="GO" id="GO:0008198">
    <property type="term" value="F:ferrous iron binding"/>
    <property type="evidence" value="ECO:0007669"/>
    <property type="project" value="TreeGrafter"/>
</dbReference>
<dbReference type="AlphaFoldDB" id="A0A545UIQ0"/>
<dbReference type="InterPro" id="IPR005123">
    <property type="entry name" value="Oxoglu/Fe-dep_dioxygenase_dom"/>
</dbReference>
<dbReference type="Gene3D" id="2.60.120.590">
    <property type="entry name" value="Alpha-ketoglutarate-dependent dioxygenase AlkB-like"/>
    <property type="match status" value="1"/>
</dbReference>
<dbReference type="GO" id="GO:0032259">
    <property type="term" value="P:methylation"/>
    <property type="evidence" value="ECO:0007669"/>
    <property type="project" value="UniProtKB-KW"/>
</dbReference>
<keyword evidence="7" id="KW-0808">Transferase</keyword>
<comment type="cofactor">
    <cofactor evidence="5">
        <name>Fe(2+)</name>
        <dbReference type="ChEBI" id="CHEBI:29033"/>
    </cofactor>
    <text evidence="5">Binds 1 Fe(2+) ion per subunit.</text>
</comment>
<keyword evidence="4 5" id="KW-0408">Iron</keyword>
<gene>
    <name evidence="7" type="primary">alkB</name>
    <name evidence="7" type="ORF">FLL46_00280</name>
</gene>
<dbReference type="RefSeq" id="WP_142891418.1">
    <property type="nucleotide sequence ID" value="NZ_ML660160.1"/>
</dbReference>
<dbReference type="GO" id="GO:0008168">
    <property type="term" value="F:methyltransferase activity"/>
    <property type="evidence" value="ECO:0007669"/>
    <property type="project" value="UniProtKB-KW"/>
</dbReference>
<evidence type="ECO:0000256" key="1">
    <source>
        <dbReference type="ARBA" id="ARBA00022723"/>
    </source>
</evidence>
<dbReference type="PROSITE" id="PS51471">
    <property type="entry name" value="FE2OG_OXY"/>
    <property type="match status" value="1"/>
</dbReference>
<dbReference type="GO" id="GO:0035513">
    <property type="term" value="P:oxidative RNA demethylation"/>
    <property type="evidence" value="ECO:0007669"/>
    <property type="project" value="TreeGrafter"/>
</dbReference>
<evidence type="ECO:0000313" key="7">
    <source>
        <dbReference type="EMBL" id="TQV89354.1"/>
    </source>
</evidence>
<dbReference type="GO" id="GO:0035515">
    <property type="term" value="F:oxidative RNA demethylase activity"/>
    <property type="evidence" value="ECO:0007669"/>
    <property type="project" value="TreeGrafter"/>
</dbReference>
<protein>
    <submittedName>
        <fullName evidence="7">DNA oxidative demethylase AlkB</fullName>
        <ecNumber evidence="7">1.14.11.33</ecNumber>
    </submittedName>
</protein>
<dbReference type="GO" id="GO:0035516">
    <property type="term" value="F:broad specificity oxidative DNA demethylase activity"/>
    <property type="evidence" value="ECO:0007669"/>
    <property type="project" value="UniProtKB-EC"/>
</dbReference>
<dbReference type="InterPro" id="IPR027450">
    <property type="entry name" value="AlkB-like"/>
</dbReference>
<keyword evidence="7" id="KW-0489">Methyltransferase</keyword>
<dbReference type="InterPro" id="IPR037151">
    <property type="entry name" value="AlkB-like_sf"/>
</dbReference>
<dbReference type="PANTHER" id="PTHR16557:SF2">
    <property type="entry name" value="NUCLEIC ACID DIOXYGENASE ALKBH1"/>
    <property type="match status" value="1"/>
</dbReference>
<evidence type="ECO:0000256" key="3">
    <source>
        <dbReference type="ARBA" id="ARBA00023002"/>
    </source>
</evidence>
<organism evidence="7 8">
    <name type="scientific">Aliikangiella coralliicola</name>
    <dbReference type="NCBI Taxonomy" id="2592383"/>
    <lineage>
        <taxon>Bacteria</taxon>
        <taxon>Pseudomonadati</taxon>
        <taxon>Pseudomonadota</taxon>
        <taxon>Gammaproteobacteria</taxon>
        <taxon>Oceanospirillales</taxon>
        <taxon>Pleioneaceae</taxon>
        <taxon>Aliikangiella</taxon>
    </lineage>
</organism>
<dbReference type="InterPro" id="IPR004574">
    <property type="entry name" value="Alkb"/>
</dbReference>
<dbReference type="PANTHER" id="PTHR16557">
    <property type="entry name" value="ALKYLATED DNA REPAIR PROTEIN ALKB-RELATED"/>
    <property type="match status" value="1"/>
</dbReference>
<feature type="domain" description="Fe2OG dioxygenase" evidence="6">
    <location>
        <begin position="111"/>
        <end position="211"/>
    </location>
</feature>
<dbReference type="EMBL" id="VIKS01000001">
    <property type="protein sequence ID" value="TQV89354.1"/>
    <property type="molecule type" value="Genomic_DNA"/>
</dbReference>
<evidence type="ECO:0000259" key="6">
    <source>
        <dbReference type="PROSITE" id="PS51471"/>
    </source>
</evidence>
<dbReference type="GO" id="GO:0005737">
    <property type="term" value="C:cytoplasm"/>
    <property type="evidence" value="ECO:0007669"/>
    <property type="project" value="TreeGrafter"/>
</dbReference>
<feature type="binding site" evidence="5">
    <location>
        <position position="131"/>
    </location>
    <ligand>
        <name>Fe cation</name>
        <dbReference type="ChEBI" id="CHEBI:24875"/>
        <note>catalytic</note>
    </ligand>
</feature>
<proteinExistence type="predicted"/>
<keyword evidence="3 7" id="KW-0560">Oxidoreductase</keyword>
<evidence type="ECO:0000256" key="5">
    <source>
        <dbReference type="PIRSR" id="PIRSR604574-2"/>
    </source>
</evidence>
<dbReference type="NCBIfam" id="NF011930">
    <property type="entry name" value="PRK15401.1"/>
    <property type="match status" value="1"/>
</dbReference>
<keyword evidence="8" id="KW-1185">Reference proteome</keyword>
<dbReference type="Pfam" id="PF13532">
    <property type="entry name" value="2OG-FeII_Oxy_2"/>
    <property type="match status" value="1"/>
</dbReference>
<dbReference type="SUPFAM" id="SSF51197">
    <property type="entry name" value="Clavaminate synthase-like"/>
    <property type="match status" value="1"/>
</dbReference>
<reference evidence="7 8" key="1">
    <citation type="submission" date="2019-07" db="EMBL/GenBank/DDBJ databases">
        <title>Draft genome for Aliikangiella sp. M105.</title>
        <authorList>
            <person name="Wang G."/>
        </authorList>
    </citation>
    <scope>NUCLEOTIDE SEQUENCE [LARGE SCALE GENOMIC DNA]</scope>
    <source>
        <strain evidence="7 8">M105</strain>
    </source>
</reference>
<evidence type="ECO:0000256" key="4">
    <source>
        <dbReference type="ARBA" id="ARBA00023004"/>
    </source>
</evidence>
<keyword evidence="2" id="KW-0223">Dioxygenase</keyword>
<name>A0A545UIQ0_9GAMM</name>
<accession>A0A545UIQ0</accession>
<feature type="binding site" evidence="5">
    <location>
        <position position="185"/>
    </location>
    <ligand>
        <name>Fe cation</name>
        <dbReference type="ChEBI" id="CHEBI:24875"/>
        <note>catalytic</note>
    </ligand>
</feature>
<feature type="binding site" evidence="5">
    <location>
        <position position="129"/>
    </location>
    <ligand>
        <name>Fe cation</name>
        <dbReference type="ChEBI" id="CHEBI:24875"/>
        <note>catalytic</note>
    </ligand>
</feature>